<accession>A0A812KTH5</accession>
<evidence type="ECO:0000313" key="4">
    <source>
        <dbReference type="Proteomes" id="UP000604046"/>
    </source>
</evidence>
<dbReference type="AlphaFoldDB" id="A0A812KTH5"/>
<dbReference type="Proteomes" id="UP000604046">
    <property type="component" value="Unassembled WGS sequence"/>
</dbReference>
<keyword evidence="2" id="KW-0732">Signal</keyword>
<gene>
    <name evidence="3" type="primary">rnp24</name>
    <name evidence="3" type="ORF">SNAT2548_LOCUS9668</name>
</gene>
<protein>
    <submittedName>
        <fullName evidence="3">Rnp24 protein</fullName>
    </submittedName>
</protein>
<keyword evidence="4" id="KW-1185">Reference proteome</keyword>
<evidence type="ECO:0000313" key="3">
    <source>
        <dbReference type="EMBL" id="CAE7232760.1"/>
    </source>
</evidence>
<dbReference type="OrthoDB" id="420541at2759"/>
<feature type="region of interest" description="Disordered" evidence="1">
    <location>
        <begin position="177"/>
        <end position="201"/>
    </location>
</feature>
<feature type="signal peptide" evidence="2">
    <location>
        <begin position="1"/>
        <end position="15"/>
    </location>
</feature>
<dbReference type="SUPFAM" id="SSF56399">
    <property type="entry name" value="ADP-ribosylation"/>
    <property type="match status" value="1"/>
</dbReference>
<dbReference type="EMBL" id="CAJNDS010000768">
    <property type="protein sequence ID" value="CAE7232760.1"/>
    <property type="molecule type" value="Genomic_DNA"/>
</dbReference>
<sequence>MRKVLPLLLVALARADETGLLQDDECQGAQGECAVNALQLRSSQGGSEELLDAANDSEMQSIASDLNQTGRLWRLYHLTSPSIGPKILKEGFRSGHAGWCGGAIYFGNTAAETYHKAVGHESHQGYMIEAMVDVGRVKSMPWNCYTSVRCIQTHPSFEATSMPVSWPLWPPGAFGGLQPSSQPGGWPRGRHLGQEPGESMKHIVREGRFQA</sequence>
<organism evidence="3 4">
    <name type="scientific">Symbiodinium natans</name>
    <dbReference type="NCBI Taxonomy" id="878477"/>
    <lineage>
        <taxon>Eukaryota</taxon>
        <taxon>Sar</taxon>
        <taxon>Alveolata</taxon>
        <taxon>Dinophyceae</taxon>
        <taxon>Suessiales</taxon>
        <taxon>Symbiodiniaceae</taxon>
        <taxon>Symbiodinium</taxon>
    </lineage>
</organism>
<name>A0A812KTH5_9DINO</name>
<evidence type="ECO:0000256" key="2">
    <source>
        <dbReference type="SAM" id="SignalP"/>
    </source>
</evidence>
<dbReference type="Gene3D" id="3.90.228.10">
    <property type="match status" value="1"/>
</dbReference>
<reference evidence="3" key="1">
    <citation type="submission" date="2021-02" db="EMBL/GenBank/DDBJ databases">
        <authorList>
            <person name="Dougan E. K."/>
            <person name="Rhodes N."/>
            <person name="Thang M."/>
            <person name="Chan C."/>
        </authorList>
    </citation>
    <scope>NUCLEOTIDE SEQUENCE</scope>
</reference>
<evidence type="ECO:0000256" key="1">
    <source>
        <dbReference type="SAM" id="MobiDB-lite"/>
    </source>
</evidence>
<feature type="chain" id="PRO_5032368083" evidence="2">
    <location>
        <begin position="16"/>
        <end position="211"/>
    </location>
</feature>
<proteinExistence type="predicted"/>
<comment type="caution">
    <text evidence="3">The sequence shown here is derived from an EMBL/GenBank/DDBJ whole genome shotgun (WGS) entry which is preliminary data.</text>
</comment>